<keyword evidence="2" id="KW-0560">Oxidoreductase</keyword>
<protein>
    <submittedName>
        <fullName evidence="4">Nitroreductase family protein</fullName>
    </submittedName>
</protein>
<dbReference type="InterPro" id="IPR023312">
    <property type="entry name" value="Put_nitroreductase_C_bac"/>
</dbReference>
<dbReference type="KEGG" id="abat:CFX1CAM_1807"/>
<accession>A0A1Y6K594</accession>
<evidence type="ECO:0000259" key="3">
    <source>
        <dbReference type="Pfam" id="PF00881"/>
    </source>
</evidence>
<dbReference type="CDD" id="cd02062">
    <property type="entry name" value="Nitro_FMN_reductase"/>
    <property type="match status" value="1"/>
</dbReference>
<gene>
    <name evidence="4" type="ORF">CFX1CAM_1807</name>
</gene>
<dbReference type="RefSeq" id="WP_231940980.1">
    <property type="nucleotide sequence ID" value="NZ_LT859958.1"/>
</dbReference>
<dbReference type="Gene3D" id="3.40.109.10">
    <property type="entry name" value="NADH Oxidase"/>
    <property type="match status" value="1"/>
</dbReference>
<evidence type="ECO:0000313" key="5">
    <source>
        <dbReference type="Proteomes" id="UP000195514"/>
    </source>
</evidence>
<sequence length="192" mass="21507">MKLINFIQKSRSYRRFDEDYRVDSKTLRELIRLAQYSPSGRNRQPLKYWLSNTPEMNETIFSTLSWAGDLKDWPGPARGERPSAYILILGDTAISESFGVDHGIAAQSILLGAVEAGLGGCIIGSVQRDVLVKALAIPSRYQILLAIALGKPAEKVVVDIVDEEANLTYYRDEQDVHHVPKRGLDELILHDV</sequence>
<evidence type="ECO:0000256" key="2">
    <source>
        <dbReference type="ARBA" id="ARBA00023002"/>
    </source>
</evidence>
<dbReference type="Pfam" id="PF00881">
    <property type="entry name" value="Nitroreductase"/>
    <property type="match status" value="1"/>
</dbReference>
<dbReference type="Proteomes" id="UP000195514">
    <property type="component" value="Chromosome I"/>
</dbReference>
<comment type="similarity">
    <text evidence="1">Belongs to the nitroreductase family.</text>
</comment>
<proteinExistence type="inferred from homology"/>
<dbReference type="PANTHER" id="PTHR43673">
    <property type="entry name" value="NAD(P)H NITROREDUCTASE YDGI-RELATED"/>
    <property type="match status" value="1"/>
</dbReference>
<evidence type="ECO:0000256" key="1">
    <source>
        <dbReference type="ARBA" id="ARBA00007118"/>
    </source>
</evidence>
<reference evidence="5" key="1">
    <citation type="submission" date="2017-05" db="EMBL/GenBank/DDBJ databases">
        <authorList>
            <person name="Kirkegaard R."/>
            <person name="Mcilroy J S."/>
        </authorList>
    </citation>
    <scope>NUCLEOTIDE SEQUENCE [LARGE SCALE GENOMIC DNA]</scope>
</reference>
<dbReference type="PANTHER" id="PTHR43673:SF10">
    <property type="entry name" value="NADH DEHYDROGENASE_NAD(P)H NITROREDUCTASE XCC3605-RELATED"/>
    <property type="match status" value="1"/>
</dbReference>
<dbReference type="GO" id="GO:0016491">
    <property type="term" value="F:oxidoreductase activity"/>
    <property type="evidence" value="ECO:0007669"/>
    <property type="project" value="UniProtKB-KW"/>
</dbReference>
<dbReference type="InterPro" id="IPR000415">
    <property type="entry name" value="Nitroreductase-like"/>
</dbReference>
<dbReference type="SUPFAM" id="SSF55469">
    <property type="entry name" value="FMN-dependent nitroreductase-like"/>
    <property type="match status" value="1"/>
</dbReference>
<keyword evidence="5" id="KW-1185">Reference proteome</keyword>
<dbReference type="EMBL" id="LT859958">
    <property type="protein sequence ID" value="SMX54872.1"/>
    <property type="molecule type" value="Genomic_DNA"/>
</dbReference>
<dbReference type="InterPro" id="IPR029479">
    <property type="entry name" value="Nitroreductase"/>
</dbReference>
<evidence type="ECO:0000313" key="4">
    <source>
        <dbReference type="EMBL" id="SMX54872.1"/>
    </source>
</evidence>
<name>A0A1Y6K594_9CHLR</name>
<feature type="domain" description="Nitroreductase" evidence="3">
    <location>
        <begin position="9"/>
        <end position="151"/>
    </location>
</feature>
<dbReference type="Gene3D" id="2.20.180.10">
    <property type="entry name" value="putative fmn-dependent nitroreductase like domains"/>
    <property type="match status" value="1"/>
</dbReference>
<organism evidence="4 5">
    <name type="scientific">Candidatus Brevifilum fermentans</name>
    <dbReference type="NCBI Taxonomy" id="1986204"/>
    <lineage>
        <taxon>Bacteria</taxon>
        <taxon>Bacillati</taxon>
        <taxon>Chloroflexota</taxon>
        <taxon>Anaerolineae</taxon>
        <taxon>Anaerolineales</taxon>
        <taxon>Anaerolineaceae</taxon>
        <taxon>Candidatus Brevifilum</taxon>
    </lineage>
</organism>
<dbReference type="AlphaFoldDB" id="A0A1Y6K594"/>